<feature type="domain" description="Ketoreductase" evidence="3">
    <location>
        <begin position="4"/>
        <end position="181"/>
    </location>
</feature>
<dbReference type="SMART" id="SM00822">
    <property type="entry name" value="PKS_KR"/>
    <property type="match status" value="1"/>
</dbReference>
<dbReference type="AlphaFoldDB" id="A0A9X3E577"/>
<evidence type="ECO:0000256" key="1">
    <source>
        <dbReference type="ARBA" id="ARBA00006484"/>
    </source>
</evidence>
<dbReference type="InterPro" id="IPR036291">
    <property type="entry name" value="NAD(P)-bd_dom_sf"/>
</dbReference>
<dbReference type="PRINTS" id="PR00080">
    <property type="entry name" value="SDRFAMILY"/>
</dbReference>
<keyword evidence="5" id="KW-1185">Reference proteome</keyword>
<dbReference type="Proteomes" id="UP001144805">
    <property type="component" value="Unassembled WGS sequence"/>
</dbReference>
<dbReference type="EMBL" id="JAPKNK010000013">
    <property type="protein sequence ID" value="MCX5571995.1"/>
    <property type="molecule type" value="Genomic_DNA"/>
</dbReference>
<reference evidence="4" key="1">
    <citation type="submission" date="2022-11" db="EMBL/GenBank/DDBJ databases">
        <title>Biodiversity and phylogenetic relationships of bacteria.</title>
        <authorList>
            <person name="Machado R.A.R."/>
            <person name="Bhat A."/>
            <person name="Loulou A."/>
            <person name="Kallel S."/>
        </authorList>
    </citation>
    <scope>NUCLEOTIDE SEQUENCE</scope>
    <source>
        <strain evidence="4">K-TC2</strain>
    </source>
</reference>
<evidence type="ECO:0000259" key="3">
    <source>
        <dbReference type="SMART" id="SM00822"/>
    </source>
</evidence>
<evidence type="ECO:0000313" key="5">
    <source>
        <dbReference type="Proteomes" id="UP001144805"/>
    </source>
</evidence>
<comment type="caution">
    <text evidence="4">The sequence shown here is derived from an EMBL/GenBank/DDBJ whole genome shotgun (WGS) entry which is preliminary data.</text>
</comment>
<evidence type="ECO:0000313" key="4">
    <source>
        <dbReference type="EMBL" id="MCX5571995.1"/>
    </source>
</evidence>
<dbReference type="FunFam" id="3.40.50.720:FF:000084">
    <property type="entry name" value="Short-chain dehydrogenase reductase"/>
    <property type="match status" value="1"/>
</dbReference>
<dbReference type="PRINTS" id="PR00081">
    <property type="entry name" value="GDHRDH"/>
</dbReference>
<accession>A0A9X3E577</accession>
<dbReference type="InterPro" id="IPR002347">
    <property type="entry name" value="SDR_fam"/>
</dbReference>
<sequence length="253" mass="26481">MTQPCVLVTGSTHGIGYGIAEAFARQGARLVINSHLPDNGALAKLQALAECHFIQADLSTAAGAVELVEKAHATLGRLDTLVNNAGTFLDTPFDELTEELFDRTFNLNVKAYVFASQAFVRKLAPGQEGASILLVGSTNSVMAERHSVAYDASKGAVLMMVRSLAVSLAGRGIRVNGIGPGIVETPLTKRGLDVPGVRKSLNAQIPFGRVGQPEDVGGAAVFLASPAAGYITGQMLFVDGGILAIQKTWEPPV</sequence>
<name>A0A9X3E577_9HYPH</name>
<dbReference type="PANTHER" id="PTHR43639:SF1">
    <property type="entry name" value="SHORT-CHAIN DEHYDROGENASE_REDUCTASE FAMILY PROTEIN"/>
    <property type="match status" value="1"/>
</dbReference>
<dbReference type="CDD" id="cd05233">
    <property type="entry name" value="SDR_c"/>
    <property type="match status" value="1"/>
</dbReference>
<comment type="similarity">
    <text evidence="1">Belongs to the short-chain dehydrogenases/reductases (SDR) family.</text>
</comment>
<protein>
    <submittedName>
        <fullName evidence="4">SDR family NAD(P)-dependent oxidoreductase</fullName>
    </submittedName>
</protein>
<keyword evidence="2" id="KW-0560">Oxidoreductase</keyword>
<dbReference type="NCBIfam" id="NF005559">
    <property type="entry name" value="PRK07231.1"/>
    <property type="match status" value="1"/>
</dbReference>
<evidence type="ECO:0000256" key="2">
    <source>
        <dbReference type="ARBA" id="ARBA00023002"/>
    </source>
</evidence>
<dbReference type="Pfam" id="PF13561">
    <property type="entry name" value="adh_short_C2"/>
    <property type="match status" value="1"/>
</dbReference>
<dbReference type="PANTHER" id="PTHR43639">
    <property type="entry name" value="OXIDOREDUCTASE, SHORT-CHAIN DEHYDROGENASE/REDUCTASE FAMILY (AFU_ORTHOLOGUE AFUA_5G02870)"/>
    <property type="match status" value="1"/>
</dbReference>
<dbReference type="Gene3D" id="3.40.50.720">
    <property type="entry name" value="NAD(P)-binding Rossmann-like Domain"/>
    <property type="match status" value="1"/>
</dbReference>
<dbReference type="GO" id="GO:0016491">
    <property type="term" value="F:oxidoreductase activity"/>
    <property type="evidence" value="ECO:0007669"/>
    <property type="project" value="UniProtKB-KW"/>
</dbReference>
<dbReference type="RefSeq" id="WP_266340953.1">
    <property type="nucleotide sequence ID" value="NZ_JAPKNK010000013.1"/>
</dbReference>
<organism evidence="4 5">
    <name type="scientific">Kaistia nematophila</name>
    <dbReference type="NCBI Taxonomy" id="2994654"/>
    <lineage>
        <taxon>Bacteria</taxon>
        <taxon>Pseudomonadati</taxon>
        <taxon>Pseudomonadota</taxon>
        <taxon>Alphaproteobacteria</taxon>
        <taxon>Hyphomicrobiales</taxon>
        <taxon>Kaistiaceae</taxon>
        <taxon>Kaistia</taxon>
    </lineage>
</organism>
<gene>
    <name evidence="4" type="ORF">OSH07_22530</name>
</gene>
<dbReference type="SUPFAM" id="SSF51735">
    <property type="entry name" value="NAD(P)-binding Rossmann-fold domains"/>
    <property type="match status" value="1"/>
</dbReference>
<proteinExistence type="inferred from homology"/>
<dbReference type="InterPro" id="IPR057326">
    <property type="entry name" value="KR_dom"/>
</dbReference>